<organism evidence="2 3">
    <name type="scientific">Elysia crispata</name>
    <name type="common">lettuce slug</name>
    <dbReference type="NCBI Taxonomy" id="231223"/>
    <lineage>
        <taxon>Eukaryota</taxon>
        <taxon>Metazoa</taxon>
        <taxon>Spiralia</taxon>
        <taxon>Lophotrochozoa</taxon>
        <taxon>Mollusca</taxon>
        <taxon>Gastropoda</taxon>
        <taxon>Heterobranchia</taxon>
        <taxon>Euthyneura</taxon>
        <taxon>Panpulmonata</taxon>
        <taxon>Sacoglossa</taxon>
        <taxon>Placobranchoidea</taxon>
        <taxon>Plakobranchidae</taxon>
        <taxon>Elysia</taxon>
    </lineage>
</organism>
<keyword evidence="3" id="KW-1185">Reference proteome</keyword>
<feature type="region of interest" description="Disordered" evidence="1">
    <location>
        <begin position="196"/>
        <end position="251"/>
    </location>
</feature>
<dbReference type="AlphaFoldDB" id="A0AAE1AE89"/>
<feature type="compositionally biased region" description="Basic and acidic residues" evidence="1">
    <location>
        <begin position="213"/>
        <end position="225"/>
    </location>
</feature>
<evidence type="ECO:0000256" key="1">
    <source>
        <dbReference type="SAM" id="MobiDB-lite"/>
    </source>
</evidence>
<comment type="caution">
    <text evidence="2">The sequence shown here is derived from an EMBL/GenBank/DDBJ whole genome shotgun (WGS) entry which is preliminary data.</text>
</comment>
<reference evidence="2" key="1">
    <citation type="journal article" date="2023" name="G3 (Bethesda)">
        <title>A reference genome for the long-term kleptoplast-retaining sea slug Elysia crispata morphotype clarki.</title>
        <authorList>
            <person name="Eastman K.E."/>
            <person name="Pendleton A.L."/>
            <person name="Shaikh M.A."/>
            <person name="Suttiyut T."/>
            <person name="Ogas R."/>
            <person name="Tomko P."/>
            <person name="Gavelis G."/>
            <person name="Widhalm J.R."/>
            <person name="Wisecaver J.H."/>
        </authorList>
    </citation>
    <scope>NUCLEOTIDE SEQUENCE</scope>
    <source>
        <strain evidence="2">ECLA1</strain>
    </source>
</reference>
<dbReference type="Proteomes" id="UP001283361">
    <property type="component" value="Unassembled WGS sequence"/>
</dbReference>
<evidence type="ECO:0000313" key="3">
    <source>
        <dbReference type="Proteomes" id="UP001283361"/>
    </source>
</evidence>
<accession>A0AAE1AE89</accession>
<gene>
    <name evidence="2" type="ORF">RRG08_064493</name>
</gene>
<feature type="region of interest" description="Disordered" evidence="1">
    <location>
        <begin position="141"/>
        <end position="173"/>
    </location>
</feature>
<sequence>MLYDERFLNDLEDWVELELADTNTGTNDYLTVFVKYVRCLTQWTYCVCLVTGFFSLSCCLERPSGWCRYFYQPDSVYVSKTNFQRKECFQRSLLFKTSAAFKEDITSQKVKYNRATEYHPATVAAMFLVFETPCSHYRISSSHPSSHVSDGRASHRQQLLEGSHPGSSLGYKHTTMRIKRRASLFSDLEFKKEDDVLRNQRERQSSRQNLSGTDRREKENHRGEPEQETESGTQGIIGESPGRDVAQCPAHTHQAKSIVEHNSACDELDTRYILLKSLQPVKEGRHPGLEGRAYLNRELREIPCQPCLVQQLNLGLWANGSPTTFKDHGRGR</sequence>
<protein>
    <submittedName>
        <fullName evidence="2">Uncharacterized protein</fullName>
    </submittedName>
</protein>
<proteinExistence type="predicted"/>
<feature type="compositionally biased region" description="Basic and acidic residues" evidence="1">
    <location>
        <begin position="196"/>
        <end position="205"/>
    </location>
</feature>
<name>A0AAE1AE89_9GAST</name>
<evidence type="ECO:0000313" key="2">
    <source>
        <dbReference type="EMBL" id="KAK3786234.1"/>
    </source>
</evidence>
<dbReference type="EMBL" id="JAWDGP010001994">
    <property type="protein sequence ID" value="KAK3786234.1"/>
    <property type="molecule type" value="Genomic_DNA"/>
</dbReference>